<dbReference type="Proteomes" id="UP000092871">
    <property type="component" value="Unassembled WGS sequence"/>
</dbReference>
<evidence type="ECO:0000256" key="4">
    <source>
        <dbReference type="ARBA" id="ARBA00023163"/>
    </source>
</evidence>
<keyword evidence="4" id="KW-0804">Transcription</keyword>
<feature type="domain" description="RNA polymerase sigma-70 region 2" evidence="5">
    <location>
        <begin position="9"/>
        <end position="75"/>
    </location>
</feature>
<dbReference type="InterPro" id="IPR013325">
    <property type="entry name" value="RNA_pol_sigma_r2"/>
</dbReference>
<evidence type="ECO:0000313" key="7">
    <source>
        <dbReference type="EMBL" id="SBT16442.1"/>
    </source>
</evidence>
<dbReference type="GO" id="GO:0016987">
    <property type="term" value="F:sigma factor activity"/>
    <property type="evidence" value="ECO:0007669"/>
    <property type="project" value="UniProtKB-KW"/>
</dbReference>
<dbReference type="InterPro" id="IPR039425">
    <property type="entry name" value="RNA_pol_sigma-70-like"/>
</dbReference>
<dbReference type="RefSeq" id="WP_067031362.1">
    <property type="nucleotide sequence ID" value="NZ_FLRA01000002.1"/>
</dbReference>
<comment type="similarity">
    <text evidence="1">Belongs to the sigma-70 factor family. ECF subfamily.</text>
</comment>
<evidence type="ECO:0000256" key="3">
    <source>
        <dbReference type="ARBA" id="ARBA00023082"/>
    </source>
</evidence>
<protein>
    <submittedName>
        <fullName evidence="7 8">RNA polymerase sigma factor FecI</fullName>
    </submittedName>
</protein>
<dbReference type="InterPro" id="IPR014284">
    <property type="entry name" value="RNA_pol_sigma-70_dom"/>
</dbReference>
<proteinExistence type="inferred from homology"/>
<dbReference type="SUPFAM" id="SSF88946">
    <property type="entry name" value="Sigma2 domain of RNA polymerase sigma factors"/>
    <property type="match status" value="1"/>
</dbReference>
<gene>
    <name evidence="7" type="primary">fecI_1</name>
    <name evidence="7" type="ORF">MGA5115_00523</name>
    <name evidence="8" type="ORF">MGA5116_02084</name>
</gene>
<dbReference type="GO" id="GO:0006352">
    <property type="term" value="P:DNA-templated transcription initiation"/>
    <property type="evidence" value="ECO:0007669"/>
    <property type="project" value="InterPro"/>
</dbReference>
<dbReference type="InterPro" id="IPR013324">
    <property type="entry name" value="RNA_pol_sigma_r3/r4-like"/>
</dbReference>
<dbReference type="GO" id="GO:0003677">
    <property type="term" value="F:DNA binding"/>
    <property type="evidence" value="ECO:0007669"/>
    <property type="project" value="InterPro"/>
</dbReference>
<feature type="domain" description="RNA polymerase sigma factor 70 region 4 type 2" evidence="6">
    <location>
        <begin position="107"/>
        <end position="158"/>
    </location>
</feature>
<dbReference type="InterPro" id="IPR013249">
    <property type="entry name" value="RNA_pol_sigma70_r4_t2"/>
</dbReference>
<dbReference type="Gene3D" id="1.10.10.10">
    <property type="entry name" value="Winged helix-like DNA-binding domain superfamily/Winged helix DNA-binding domain"/>
    <property type="match status" value="1"/>
</dbReference>
<accession>A0A1C3JMK2</accession>
<keyword evidence="2" id="KW-0805">Transcription regulation</keyword>
<dbReference type="SUPFAM" id="SSF88659">
    <property type="entry name" value="Sigma3 and sigma4 domains of RNA polymerase sigma factors"/>
    <property type="match status" value="1"/>
</dbReference>
<dbReference type="AlphaFoldDB" id="A0A1C3JMK2"/>
<dbReference type="EMBL" id="FLRA01000002">
    <property type="protein sequence ID" value="SBT16442.1"/>
    <property type="molecule type" value="Genomic_DNA"/>
</dbReference>
<dbReference type="EMBL" id="FLRB01000012">
    <property type="protein sequence ID" value="SBT21490.1"/>
    <property type="molecule type" value="Genomic_DNA"/>
</dbReference>
<dbReference type="InterPro" id="IPR036388">
    <property type="entry name" value="WH-like_DNA-bd_sf"/>
</dbReference>
<evidence type="ECO:0000259" key="6">
    <source>
        <dbReference type="Pfam" id="PF08281"/>
    </source>
</evidence>
<dbReference type="Pfam" id="PF08281">
    <property type="entry name" value="Sigma70_r4_2"/>
    <property type="match status" value="1"/>
</dbReference>
<dbReference type="OrthoDB" id="9797134at2"/>
<name>A0A1C3JMK2_9GAMM</name>
<dbReference type="PANTHER" id="PTHR43133:SF63">
    <property type="entry name" value="RNA POLYMERASE SIGMA FACTOR FECI-RELATED"/>
    <property type="match status" value="1"/>
</dbReference>
<dbReference type="Pfam" id="PF04542">
    <property type="entry name" value="Sigma70_r2"/>
    <property type="match status" value="1"/>
</dbReference>
<evidence type="ECO:0000259" key="5">
    <source>
        <dbReference type="Pfam" id="PF04542"/>
    </source>
</evidence>
<evidence type="ECO:0000313" key="10">
    <source>
        <dbReference type="Proteomes" id="UP000092871"/>
    </source>
</evidence>
<sequence length="164" mass="18750">MPSSALETLYREQQPWLRSWLQRRVGCPAQAADLAQDTFFKLLLKPREFPSSNDARAFLTTVAKGLYIDQWRRKQVEQAWLEAQAQHSLVDDVSALQQATILDALVLLDKALSQLPEDVSEAFIRSQLQGYSYAELAREMKLCERTIKRYVAKALAHCTLLIEP</sequence>
<dbReference type="PANTHER" id="PTHR43133">
    <property type="entry name" value="RNA POLYMERASE ECF-TYPE SIGMA FACTO"/>
    <property type="match status" value="1"/>
</dbReference>
<dbReference type="InterPro" id="IPR007627">
    <property type="entry name" value="RNA_pol_sigma70_r2"/>
</dbReference>
<dbReference type="Proteomes" id="UP000092840">
    <property type="component" value="Unassembled WGS sequence"/>
</dbReference>
<evidence type="ECO:0000256" key="1">
    <source>
        <dbReference type="ARBA" id="ARBA00010641"/>
    </source>
</evidence>
<dbReference type="Gene3D" id="1.10.1740.10">
    <property type="match status" value="1"/>
</dbReference>
<organism evidence="7 10">
    <name type="scientific">Marinomonas gallaica</name>
    <dbReference type="NCBI Taxonomy" id="1806667"/>
    <lineage>
        <taxon>Bacteria</taxon>
        <taxon>Pseudomonadati</taxon>
        <taxon>Pseudomonadota</taxon>
        <taxon>Gammaproteobacteria</taxon>
        <taxon>Oceanospirillales</taxon>
        <taxon>Oceanospirillaceae</taxon>
        <taxon>Marinomonas</taxon>
    </lineage>
</organism>
<keyword evidence="3" id="KW-0731">Sigma factor</keyword>
<keyword evidence="9" id="KW-1185">Reference proteome</keyword>
<dbReference type="NCBIfam" id="TIGR02937">
    <property type="entry name" value="sigma70-ECF"/>
    <property type="match status" value="1"/>
</dbReference>
<evidence type="ECO:0000256" key="2">
    <source>
        <dbReference type="ARBA" id="ARBA00023015"/>
    </source>
</evidence>
<evidence type="ECO:0000313" key="9">
    <source>
        <dbReference type="Proteomes" id="UP000092840"/>
    </source>
</evidence>
<reference evidence="8 9" key="2">
    <citation type="submission" date="2016-06" db="EMBL/GenBank/DDBJ databases">
        <authorList>
            <person name="Rodrigo-Torres L."/>
            <person name="Arahal D.R."/>
        </authorList>
    </citation>
    <scope>NUCLEOTIDE SEQUENCE [LARGE SCALE GENOMIC DNA]</scope>
    <source>
        <strain evidence="8 9">CECT 5116</strain>
    </source>
</reference>
<evidence type="ECO:0000313" key="8">
    <source>
        <dbReference type="EMBL" id="SBT21490.1"/>
    </source>
</evidence>
<reference evidence="7 10" key="1">
    <citation type="submission" date="2016-06" db="EMBL/GenBank/DDBJ databases">
        <authorList>
            <person name="Kjaerup R.B."/>
            <person name="Dalgaard T.S."/>
            <person name="Juul-Madsen H.R."/>
        </authorList>
    </citation>
    <scope>NUCLEOTIDE SEQUENCE [LARGE SCALE GENOMIC DNA]</scope>
    <source>
        <strain evidence="7 10">CECT 5115</strain>
    </source>
</reference>